<dbReference type="PANTHER" id="PTHR46198:SF4">
    <property type="entry name" value="PROTEIN-TYROSINE-PHOSPHATASE"/>
    <property type="match status" value="1"/>
</dbReference>
<feature type="transmembrane region" description="Helical" evidence="7">
    <location>
        <begin position="135"/>
        <end position="156"/>
    </location>
</feature>
<keyword evidence="7" id="KW-0472">Membrane</keyword>
<dbReference type="PANTHER" id="PTHR46198">
    <property type="entry name" value="PROTEIN-TYROSINE-PHOSPHATASE"/>
    <property type="match status" value="1"/>
</dbReference>
<evidence type="ECO:0000313" key="10">
    <source>
        <dbReference type="EMBL" id="KAK6645422.1"/>
    </source>
</evidence>
<dbReference type="GO" id="GO:0004725">
    <property type="term" value="F:protein tyrosine phosphatase activity"/>
    <property type="evidence" value="ECO:0007669"/>
    <property type="project" value="UniProtKB-EC"/>
</dbReference>
<evidence type="ECO:0000313" key="11">
    <source>
        <dbReference type="Proteomes" id="UP001372834"/>
    </source>
</evidence>
<dbReference type="SUPFAM" id="SSF52799">
    <property type="entry name" value="(Phosphotyrosine protein) phosphatases II"/>
    <property type="match status" value="1"/>
</dbReference>
<evidence type="ECO:0000256" key="5">
    <source>
        <dbReference type="PIRSR" id="PIRSR608356-50"/>
    </source>
</evidence>
<dbReference type="GO" id="GO:0019901">
    <property type="term" value="F:protein kinase binding"/>
    <property type="evidence" value="ECO:0007669"/>
    <property type="project" value="TreeGrafter"/>
</dbReference>
<sequence length="583" mass="66124">MTKQRGTGIFSIGDDLTKEDLIKKTLNGFMMVPQVYSDKILNSDTHNSFELYKYRTSGKVYTDDIIGVIFLREKLYINDVNGLEMDASPKDEHGNVSVLKSEQFENHNRQHQDDLVIQQNSNLEENWWSACQPPVFIVIFAIIGVLAIALVTLLWLKRQMIQREKNKKIVALDSNPIQLSSNSCSCPNPGLASDDRWIYHTVINLKNSGPDGDSSNVEDKSPEHSSLGIVVNEAKDIEKRDESVRVKAKGLLERRGSNASLTIDLPQTAFEGRTRVVTPTRECMTEEFLLSAGNVLSRLQLKNCLKNVQSLHQEFWEIPLNHPEKSVVTGCGTKNRYQSILPNERTRVKLNEKEDQSLDAYINANYIRGYEGEEKAYIATQGPLPNTVEDLYRMAWNEKSPIIVMITKFFEKTKVKCESYFPTVLNETISYGDFRVTVLSVQQKDGYSVRDLFVENECESRNILHYWYDTWPDHKTPQNAHSIVAMATEIEKCRKSLNNNDGKSTSYGPVIVHCSAGIGRTGCFIAISLAICQLLEEDKVDILGIVCQMRCDRGGMIQTAEQYEFVHRAIALFEHSLPDSQSE</sequence>
<organism evidence="10 11">
    <name type="scientific">Polyplax serrata</name>
    <name type="common">Common mouse louse</name>
    <dbReference type="NCBI Taxonomy" id="468196"/>
    <lineage>
        <taxon>Eukaryota</taxon>
        <taxon>Metazoa</taxon>
        <taxon>Ecdysozoa</taxon>
        <taxon>Arthropoda</taxon>
        <taxon>Hexapoda</taxon>
        <taxon>Insecta</taxon>
        <taxon>Pterygota</taxon>
        <taxon>Neoptera</taxon>
        <taxon>Paraneoptera</taxon>
        <taxon>Psocodea</taxon>
        <taxon>Troctomorpha</taxon>
        <taxon>Phthiraptera</taxon>
        <taxon>Anoplura</taxon>
        <taxon>Polyplacidae</taxon>
        <taxon>Polyplax</taxon>
    </lineage>
</organism>
<dbReference type="GO" id="GO:0030054">
    <property type="term" value="C:cell junction"/>
    <property type="evidence" value="ECO:0007669"/>
    <property type="project" value="TreeGrafter"/>
</dbReference>
<dbReference type="InterPro" id="IPR003595">
    <property type="entry name" value="Tyr_Pase_cat"/>
</dbReference>
<dbReference type="EC" id="3.1.3.48" evidence="1"/>
<evidence type="ECO:0000256" key="6">
    <source>
        <dbReference type="PIRSR" id="PIRSR608356-51"/>
    </source>
</evidence>
<feature type="domain" description="Tyrosine specific protein phosphatases" evidence="9">
    <location>
        <begin position="481"/>
        <end position="564"/>
    </location>
</feature>
<keyword evidence="7" id="KW-1133">Transmembrane helix</keyword>
<keyword evidence="3" id="KW-0378">Hydrolase</keyword>
<evidence type="ECO:0000259" key="9">
    <source>
        <dbReference type="PROSITE" id="PS50056"/>
    </source>
</evidence>
<dbReference type="InterPro" id="IPR008356">
    <property type="entry name" value="Tyr_Pase_KIM-con"/>
</dbReference>
<feature type="binding site" evidence="6">
    <location>
        <begin position="514"/>
        <end position="520"/>
    </location>
    <ligand>
        <name>substrate</name>
    </ligand>
</feature>
<name>A0AAN8SEQ3_POLSC</name>
<protein>
    <recommendedName>
        <fullName evidence="1">protein-tyrosine-phosphatase</fullName>
        <ecNumber evidence="1">3.1.3.48</ecNumber>
    </recommendedName>
</protein>
<dbReference type="PRINTS" id="PR01778">
    <property type="entry name" value="KIMPTPASE"/>
</dbReference>
<dbReference type="PROSITE" id="PS50055">
    <property type="entry name" value="TYR_PHOSPHATASE_PTP"/>
    <property type="match status" value="1"/>
</dbReference>
<evidence type="ECO:0000256" key="4">
    <source>
        <dbReference type="ARBA" id="ARBA00022912"/>
    </source>
</evidence>
<dbReference type="GO" id="GO:0005829">
    <property type="term" value="C:cytosol"/>
    <property type="evidence" value="ECO:0007669"/>
    <property type="project" value="TreeGrafter"/>
</dbReference>
<dbReference type="GO" id="GO:0007165">
    <property type="term" value="P:signal transduction"/>
    <property type="evidence" value="ECO:0007669"/>
    <property type="project" value="TreeGrafter"/>
</dbReference>
<evidence type="ECO:0000256" key="1">
    <source>
        <dbReference type="ARBA" id="ARBA00013064"/>
    </source>
</evidence>
<gene>
    <name evidence="10" type="ORF">RUM43_001699</name>
</gene>
<dbReference type="InterPro" id="IPR016130">
    <property type="entry name" value="Tyr_Pase_AS"/>
</dbReference>
<keyword evidence="2" id="KW-0597">Phosphoprotein</keyword>
<dbReference type="Pfam" id="PF00102">
    <property type="entry name" value="Y_phosphatase"/>
    <property type="match status" value="1"/>
</dbReference>
<dbReference type="SMART" id="SM00194">
    <property type="entry name" value="PTPc"/>
    <property type="match status" value="1"/>
</dbReference>
<dbReference type="Proteomes" id="UP001372834">
    <property type="component" value="Unassembled WGS sequence"/>
</dbReference>
<dbReference type="InterPro" id="IPR029021">
    <property type="entry name" value="Prot-tyrosine_phosphatase-like"/>
</dbReference>
<accession>A0AAN8SEQ3</accession>
<dbReference type="EMBL" id="JAWJWE010000001">
    <property type="protein sequence ID" value="KAK6645422.1"/>
    <property type="molecule type" value="Genomic_DNA"/>
</dbReference>
<dbReference type="CDD" id="cd14547">
    <property type="entry name" value="PTPc-KIM"/>
    <property type="match status" value="1"/>
</dbReference>
<proteinExistence type="predicted"/>
<dbReference type="PRINTS" id="PR00700">
    <property type="entry name" value="PRTYPHPHTASE"/>
</dbReference>
<comment type="caution">
    <text evidence="10">The sequence shown here is derived from an EMBL/GenBank/DDBJ whole genome shotgun (WGS) entry which is preliminary data.</text>
</comment>
<evidence type="ECO:0000256" key="3">
    <source>
        <dbReference type="ARBA" id="ARBA00022801"/>
    </source>
</evidence>
<keyword evidence="4" id="KW-0904">Protein phosphatase</keyword>
<dbReference type="GO" id="GO:0005886">
    <property type="term" value="C:plasma membrane"/>
    <property type="evidence" value="ECO:0007669"/>
    <property type="project" value="TreeGrafter"/>
</dbReference>
<evidence type="ECO:0000256" key="2">
    <source>
        <dbReference type="ARBA" id="ARBA00022553"/>
    </source>
</evidence>
<dbReference type="PROSITE" id="PS50056">
    <property type="entry name" value="TYR_PHOSPHATASE_2"/>
    <property type="match status" value="1"/>
</dbReference>
<feature type="active site" description="Phosphocysteine intermediate" evidence="5">
    <location>
        <position position="514"/>
    </location>
</feature>
<dbReference type="SMART" id="SM00404">
    <property type="entry name" value="PTPc_motif"/>
    <property type="match status" value="1"/>
</dbReference>
<reference evidence="10 11" key="1">
    <citation type="submission" date="2023-10" db="EMBL/GenBank/DDBJ databases">
        <title>Genomes of two closely related lineages of the louse Polyplax serrata with different host specificities.</title>
        <authorList>
            <person name="Martinu J."/>
            <person name="Tarabai H."/>
            <person name="Stefka J."/>
            <person name="Hypsa V."/>
        </authorList>
    </citation>
    <scope>NUCLEOTIDE SEQUENCE [LARGE SCALE GENOMIC DNA]</scope>
    <source>
        <strain evidence="10">HR10_N</strain>
    </source>
</reference>
<dbReference type="GO" id="GO:0048666">
    <property type="term" value="P:neuron development"/>
    <property type="evidence" value="ECO:0007669"/>
    <property type="project" value="UniProtKB-ARBA"/>
</dbReference>
<feature type="binding site" evidence="6">
    <location>
        <position position="558"/>
    </location>
    <ligand>
        <name>substrate</name>
    </ligand>
</feature>
<dbReference type="PROSITE" id="PS00383">
    <property type="entry name" value="TYR_PHOSPHATASE_1"/>
    <property type="match status" value="1"/>
</dbReference>
<evidence type="ECO:0000259" key="8">
    <source>
        <dbReference type="PROSITE" id="PS50055"/>
    </source>
</evidence>
<dbReference type="Gene3D" id="3.90.190.10">
    <property type="entry name" value="Protein tyrosine phosphatase superfamily"/>
    <property type="match status" value="1"/>
</dbReference>
<feature type="domain" description="Tyrosine-protein phosphatase" evidence="8">
    <location>
        <begin position="334"/>
        <end position="573"/>
    </location>
</feature>
<keyword evidence="7" id="KW-0812">Transmembrane</keyword>
<feature type="binding site" evidence="6">
    <location>
        <position position="473"/>
    </location>
    <ligand>
        <name>substrate</name>
    </ligand>
</feature>
<dbReference type="InterPro" id="IPR000387">
    <property type="entry name" value="Tyr_Pase_dom"/>
</dbReference>
<dbReference type="InterPro" id="IPR000242">
    <property type="entry name" value="PTP_cat"/>
</dbReference>
<evidence type="ECO:0000256" key="7">
    <source>
        <dbReference type="SAM" id="Phobius"/>
    </source>
</evidence>
<dbReference type="AlphaFoldDB" id="A0AAN8SEQ3"/>